<keyword evidence="5" id="KW-1185">Reference proteome</keyword>
<dbReference type="PROSITE" id="PS00583">
    <property type="entry name" value="PFKB_KINASES_1"/>
    <property type="match status" value="1"/>
</dbReference>
<accession>A0ABY6P2L7</accession>
<dbReference type="RefSeq" id="WP_265383994.1">
    <property type="nucleotide sequence ID" value="NZ_CP110615.1"/>
</dbReference>
<keyword evidence="2 4" id="KW-0418">Kinase</keyword>
<protein>
    <submittedName>
        <fullName evidence="4">PfkB family carbohydrate kinase</fullName>
    </submittedName>
</protein>
<evidence type="ECO:0000313" key="5">
    <source>
        <dbReference type="Proteomes" id="UP001164965"/>
    </source>
</evidence>
<dbReference type="PROSITE" id="PS00584">
    <property type="entry name" value="PFKB_KINASES_2"/>
    <property type="match status" value="1"/>
</dbReference>
<proteinExistence type="predicted"/>
<name>A0ABY6P2L7_9NOCA</name>
<dbReference type="InterPro" id="IPR011611">
    <property type="entry name" value="PfkB_dom"/>
</dbReference>
<dbReference type="InterPro" id="IPR029056">
    <property type="entry name" value="Ribokinase-like"/>
</dbReference>
<feature type="domain" description="Carbohydrate kinase PfkB" evidence="3">
    <location>
        <begin position="8"/>
        <end position="293"/>
    </location>
</feature>
<dbReference type="PANTHER" id="PTHR10584">
    <property type="entry name" value="SUGAR KINASE"/>
    <property type="match status" value="1"/>
</dbReference>
<organism evidence="4 5">
    <name type="scientific">Rhodococcus antarcticus</name>
    <dbReference type="NCBI Taxonomy" id="2987751"/>
    <lineage>
        <taxon>Bacteria</taxon>
        <taxon>Bacillati</taxon>
        <taxon>Actinomycetota</taxon>
        <taxon>Actinomycetes</taxon>
        <taxon>Mycobacteriales</taxon>
        <taxon>Nocardiaceae</taxon>
        <taxon>Rhodococcus</taxon>
    </lineage>
</organism>
<evidence type="ECO:0000259" key="3">
    <source>
        <dbReference type="Pfam" id="PF00294"/>
    </source>
</evidence>
<dbReference type="Proteomes" id="UP001164965">
    <property type="component" value="Chromosome"/>
</dbReference>
<evidence type="ECO:0000256" key="2">
    <source>
        <dbReference type="ARBA" id="ARBA00022777"/>
    </source>
</evidence>
<dbReference type="InterPro" id="IPR002173">
    <property type="entry name" value="Carboh/pur_kinase_PfkB_CS"/>
</dbReference>
<dbReference type="PANTHER" id="PTHR10584:SF167">
    <property type="entry name" value="PFKB DOMAIN PROTEIN"/>
    <property type="match status" value="1"/>
</dbReference>
<reference evidence="4" key="1">
    <citation type="submission" date="2022-10" db="EMBL/GenBank/DDBJ databases">
        <title>Rhodococcus sp.75.</title>
        <authorList>
            <person name="Sun M."/>
        </authorList>
    </citation>
    <scope>NUCLEOTIDE SEQUENCE</scope>
    <source>
        <strain evidence="4">75</strain>
    </source>
</reference>
<dbReference type="SUPFAM" id="SSF53613">
    <property type="entry name" value="Ribokinase-like"/>
    <property type="match status" value="1"/>
</dbReference>
<keyword evidence="1" id="KW-0808">Transferase</keyword>
<dbReference type="EMBL" id="CP110615">
    <property type="protein sequence ID" value="UZJ25890.1"/>
    <property type="molecule type" value="Genomic_DNA"/>
</dbReference>
<sequence length="294" mass="29064">MSPAGCDVLVLGDVVLDVVVHTGGRVLRGTDTDAEIALLPGGAGANVAAGLAREGLSVTMVGCVGDDGAETATRALRAQGVKLALRTVPGAATGTVVVLVEADGDRSMACDRGANLALHADDVPDELLLAHRHLHVSGYALFGPPRDATLDVLARARALGLTVSLDPASVAPLRAYGPTQFRTDTAGVDLLLPNAEEALALTGEPTPARAATALAREHTAVAVTCGADGALWARGGQVTSRSAHGVVVVDTVGAGDAFTAGAVAGLLAGSDGPGCLERGLAAAARCVGGVGAQA</sequence>
<gene>
    <name evidence="4" type="ORF">RHODO2019_05505</name>
</gene>
<dbReference type="Gene3D" id="3.40.1190.20">
    <property type="match status" value="1"/>
</dbReference>
<dbReference type="GO" id="GO:0016301">
    <property type="term" value="F:kinase activity"/>
    <property type="evidence" value="ECO:0007669"/>
    <property type="project" value="UniProtKB-KW"/>
</dbReference>
<dbReference type="Pfam" id="PF00294">
    <property type="entry name" value="PfkB"/>
    <property type="match status" value="1"/>
</dbReference>
<evidence type="ECO:0000256" key="1">
    <source>
        <dbReference type="ARBA" id="ARBA00022679"/>
    </source>
</evidence>
<evidence type="ECO:0000313" key="4">
    <source>
        <dbReference type="EMBL" id="UZJ25890.1"/>
    </source>
</evidence>